<evidence type="ECO:0000313" key="1">
    <source>
        <dbReference type="EMBL" id="CAB5359900.1"/>
    </source>
</evidence>
<dbReference type="Proteomes" id="UP000684084">
    <property type="component" value="Unassembled WGS sequence"/>
</dbReference>
<dbReference type="EMBL" id="CAGKOT010000014">
    <property type="protein sequence ID" value="CAB5359900.1"/>
    <property type="molecule type" value="Genomic_DNA"/>
</dbReference>
<dbReference type="AlphaFoldDB" id="A0A915Z2H4"/>
<proteinExistence type="predicted"/>
<sequence length="96" mass="11170">MTQPRTDDISYQIVQSVEQSLPKSQYALYDNNEGFYIVKMHTPGVQLKEKVQIDVFCDDRTITIIAESSIFEDNDFTVIETNLQTKFKVDIVFPRM</sequence>
<dbReference type="VEuPathDB" id="FungiDB:RhiirFUN_017706"/>
<protein>
    <submittedName>
        <fullName evidence="1">Uncharacterized protein</fullName>
    </submittedName>
</protein>
<reference evidence="1" key="1">
    <citation type="submission" date="2020-05" db="EMBL/GenBank/DDBJ databases">
        <authorList>
            <person name="Rincon C."/>
            <person name="Sanders R I."/>
            <person name="Robbins C."/>
            <person name="Chaturvedi A."/>
        </authorList>
    </citation>
    <scope>NUCLEOTIDE SEQUENCE</scope>
    <source>
        <strain evidence="1">CHB12</strain>
    </source>
</reference>
<comment type="caution">
    <text evidence="1">The sequence shown here is derived from an EMBL/GenBank/DDBJ whole genome shotgun (WGS) entry which is preliminary data.</text>
</comment>
<evidence type="ECO:0000313" key="2">
    <source>
        <dbReference type="Proteomes" id="UP000684084"/>
    </source>
</evidence>
<dbReference type="OrthoDB" id="2307726at2759"/>
<accession>A0A915Z2H4</accession>
<organism evidence="1 2">
    <name type="scientific">Rhizophagus irregularis</name>
    <dbReference type="NCBI Taxonomy" id="588596"/>
    <lineage>
        <taxon>Eukaryota</taxon>
        <taxon>Fungi</taxon>
        <taxon>Fungi incertae sedis</taxon>
        <taxon>Mucoromycota</taxon>
        <taxon>Glomeromycotina</taxon>
        <taxon>Glomeromycetes</taxon>
        <taxon>Glomerales</taxon>
        <taxon>Glomeraceae</taxon>
        <taxon>Rhizophagus</taxon>
    </lineage>
</organism>
<gene>
    <name evidence="1" type="ORF">CHRIB12_LOCUS7979</name>
</gene>
<name>A0A915Z2H4_9GLOM</name>